<dbReference type="Proteomes" id="UP000761264">
    <property type="component" value="Unassembled WGS sequence"/>
</dbReference>
<name>A0A967F060_9PROT</name>
<gene>
    <name evidence="2" type="ORF">HBA54_18690</name>
</gene>
<dbReference type="EMBL" id="JAAQPH010000015">
    <property type="protein sequence ID" value="NIA70629.1"/>
    <property type="molecule type" value="Genomic_DNA"/>
</dbReference>
<dbReference type="InterPro" id="IPR050228">
    <property type="entry name" value="Carboxylesterase_BioH"/>
</dbReference>
<sequence length="306" mass="33082">MILLDNHNPLCQGRVVQEGASAQRGRRSVRLPVLALHSSASSGGQWKALGDYLAWEREVLTPDLPGYGEAAESSVLMAPADLAREADWLLRHAGLPPGPFHLVGHSYGGAVALKLALLAPQRISSLTLIEPVLFHLLSTAGNRRAGKTETTLYRQILGLRDRVRGAVAAGWPAHGMEAFVDFWSGKDAWQRLAQPKRQALARQAKSVLRNFEAVLAEAWPIKDVAGLDLPLQTIFGARSPEVSRRLTELLTDVTGRATGTQIFTAGHMAPLTHSATVNAAIVHHIEVAEGRRRRPIPLPPASPLVA</sequence>
<dbReference type="GO" id="GO:0016787">
    <property type="term" value="F:hydrolase activity"/>
    <property type="evidence" value="ECO:0007669"/>
    <property type="project" value="UniProtKB-KW"/>
</dbReference>
<feature type="domain" description="AB hydrolase-1" evidence="1">
    <location>
        <begin position="32"/>
        <end position="148"/>
    </location>
</feature>
<organism evidence="2 3">
    <name type="scientific">Pelagibius litoralis</name>
    <dbReference type="NCBI Taxonomy" id="374515"/>
    <lineage>
        <taxon>Bacteria</taxon>
        <taxon>Pseudomonadati</taxon>
        <taxon>Pseudomonadota</taxon>
        <taxon>Alphaproteobacteria</taxon>
        <taxon>Rhodospirillales</taxon>
        <taxon>Rhodovibrionaceae</taxon>
        <taxon>Pelagibius</taxon>
    </lineage>
</organism>
<keyword evidence="3" id="KW-1185">Reference proteome</keyword>
<keyword evidence="2" id="KW-0378">Hydrolase</keyword>
<dbReference type="AlphaFoldDB" id="A0A967F060"/>
<dbReference type="InterPro" id="IPR029058">
    <property type="entry name" value="AB_hydrolase_fold"/>
</dbReference>
<dbReference type="SUPFAM" id="SSF53474">
    <property type="entry name" value="alpha/beta-Hydrolases"/>
    <property type="match status" value="1"/>
</dbReference>
<dbReference type="PRINTS" id="PR00412">
    <property type="entry name" value="EPOXHYDRLASE"/>
</dbReference>
<protein>
    <submittedName>
        <fullName evidence="2">Alpha/beta hydrolase</fullName>
    </submittedName>
</protein>
<dbReference type="InterPro" id="IPR000073">
    <property type="entry name" value="AB_hydrolase_1"/>
</dbReference>
<accession>A0A967F060</accession>
<reference evidence="2" key="1">
    <citation type="submission" date="2020-03" db="EMBL/GenBank/DDBJ databases">
        <title>Genome of Pelagibius litoralis DSM 21314T.</title>
        <authorList>
            <person name="Wang G."/>
        </authorList>
    </citation>
    <scope>NUCLEOTIDE SEQUENCE</scope>
    <source>
        <strain evidence="2">DSM 21314</strain>
    </source>
</reference>
<evidence type="ECO:0000313" key="2">
    <source>
        <dbReference type="EMBL" id="NIA70629.1"/>
    </source>
</evidence>
<evidence type="ECO:0000259" key="1">
    <source>
        <dbReference type="Pfam" id="PF00561"/>
    </source>
</evidence>
<dbReference type="PANTHER" id="PTHR43194:SF2">
    <property type="entry name" value="PEROXISOMAL MEMBRANE PROTEIN LPX1"/>
    <property type="match status" value="1"/>
</dbReference>
<proteinExistence type="predicted"/>
<dbReference type="PANTHER" id="PTHR43194">
    <property type="entry name" value="HYDROLASE ALPHA/BETA FOLD FAMILY"/>
    <property type="match status" value="1"/>
</dbReference>
<comment type="caution">
    <text evidence="2">The sequence shown here is derived from an EMBL/GenBank/DDBJ whole genome shotgun (WGS) entry which is preliminary data.</text>
</comment>
<dbReference type="InterPro" id="IPR000639">
    <property type="entry name" value="Epox_hydrolase-like"/>
</dbReference>
<dbReference type="RefSeq" id="WP_167227428.1">
    <property type="nucleotide sequence ID" value="NZ_JAAQPH010000015.1"/>
</dbReference>
<dbReference type="Pfam" id="PF00561">
    <property type="entry name" value="Abhydrolase_1"/>
    <property type="match status" value="1"/>
</dbReference>
<evidence type="ECO:0000313" key="3">
    <source>
        <dbReference type="Proteomes" id="UP000761264"/>
    </source>
</evidence>
<dbReference type="Gene3D" id="3.40.50.1820">
    <property type="entry name" value="alpha/beta hydrolase"/>
    <property type="match status" value="1"/>
</dbReference>
<dbReference type="PRINTS" id="PR00111">
    <property type="entry name" value="ABHYDROLASE"/>
</dbReference>